<dbReference type="Proteomes" id="UP000696280">
    <property type="component" value="Unassembled WGS sequence"/>
</dbReference>
<comment type="caution">
    <text evidence="2">The sequence shown here is derived from an EMBL/GenBank/DDBJ whole genome shotgun (WGS) entry which is preliminary data.</text>
</comment>
<dbReference type="EMBL" id="CAJVRL010000045">
    <property type="protein sequence ID" value="CAG8952295.1"/>
    <property type="molecule type" value="Genomic_DNA"/>
</dbReference>
<dbReference type="AlphaFoldDB" id="A0A9N9PQN9"/>
<feature type="compositionally biased region" description="Low complexity" evidence="1">
    <location>
        <begin position="1"/>
        <end position="12"/>
    </location>
</feature>
<name>A0A9N9PQN9_9HELO</name>
<evidence type="ECO:0000313" key="3">
    <source>
        <dbReference type="Proteomes" id="UP000696280"/>
    </source>
</evidence>
<keyword evidence="3" id="KW-1185">Reference proteome</keyword>
<gene>
    <name evidence="2" type="ORF">HYFRA_00001039</name>
</gene>
<evidence type="ECO:0000256" key="1">
    <source>
        <dbReference type="SAM" id="MobiDB-lite"/>
    </source>
</evidence>
<proteinExistence type="predicted"/>
<feature type="region of interest" description="Disordered" evidence="1">
    <location>
        <begin position="107"/>
        <end position="155"/>
    </location>
</feature>
<protein>
    <submittedName>
        <fullName evidence="2">Uncharacterized protein</fullName>
    </submittedName>
</protein>
<reference evidence="2" key="1">
    <citation type="submission" date="2021-07" db="EMBL/GenBank/DDBJ databases">
        <authorList>
            <person name="Durling M."/>
        </authorList>
    </citation>
    <scope>NUCLEOTIDE SEQUENCE</scope>
</reference>
<evidence type="ECO:0000313" key="2">
    <source>
        <dbReference type="EMBL" id="CAG8952295.1"/>
    </source>
</evidence>
<feature type="compositionally biased region" description="Polar residues" evidence="1">
    <location>
        <begin position="136"/>
        <end position="155"/>
    </location>
</feature>
<organism evidence="2 3">
    <name type="scientific">Hymenoscyphus fraxineus</name>
    <dbReference type="NCBI Taxonomy" id="746836"/>
    <lineage>
        <taxon>Eukaryota</taxon>
        <taxon>Fungi</taxon>
        <taxon>Dikarya</taxon>
        <taxon>Ascomycota</taxon>
        <taxon>Pezizomycotina</taxon>
        <taxon>Leotiomycetes</taxon>
        <taxon>Helotiales</taxon>
        <taxon>Helotiaceae</taxon>
        <taxon>Hymenoscyphus</taxon>
    </lineage>
</organism>
<accession>A0A9N9PQN9</accession>
<sequence length="155" mass="16580">MAIRRPVVQPSRRVQKSGNAGFASRLASPDGTVAGRLGHQEPSWAIFRRCATGAGIMSILRNKKSKQETLCNAIRPVSGPGRWGCDIDDRQSISKLRAARGFVPMQMKGSRATTEIQRGERGKSGRHARHGAPGGSINSGNGCNQSISSTLNSKL</sequence>
<dbReference type="OrthoDB" id="10321656at2759"/>
<feature type="region of interest" description="Disordered" evidence="1">
    <location>
        <begin position="1"/>
        <end position="37"/>
    </location>
</feature>